<dbReference type="AlphaFoldDB" id="A0A0E9Y0M8"/>
<accession>A0A0E9Y0M8</accession>
<feature type="region of interest" description="Disordered" evidence="1">
    <location>
        <begin position="1"/>
        <end position="27"/>
    </location>
</feature>
<evidence type="ECO:0000256" key="1">
    <source>
        <dbReference type="SAM" id="MobiDB-lite"/>
    </source>
</evidence>
<name>A0A0E9Y0M8_ANGAN</name>
<reference evidence="2" key="2">
    <citation type="journal article" date="2015" name="Fish Shellfish Immunol.">
        <title>Early steps in the European eel (Anguilla anguilla)-Vibrio vulnificus interaction in the gills: Role of the RtxA13 toxin.</title>
        <authorList>
            <person name="Callol A."/>
            <person name="Pajuelo D."/>
            <person name="Ebbesson L."/>
            <person name="Teles M."/>
            <person name="MacKenzie S."/>
            <person name="Amaro C."/>
        </authorList>
    </citation>
    <scope>NUCLEOTIDE SEQUENCE</scope>
</reference>
<evidence type="ECO:0000313" key="2">
    <source>
        <dbReference type="EMBL" id="JAI07666.1"/>
    </source>
</evidence>
<reference evidence="2" key="1">
    <citation type="submission" date="2014-11" db="EMBL/GenBank/DDBJ databases">
        <authorList>
            <person name="Amaro Gonzalez C."/>
        </authorList>
    </citation>
    <scope>NUCLEOTIDE SEQUENCE</scope>
</reference>
<sequence length="57" mass="6487">MPNHSLCPKVTQNETNQKTAEYSERTRDECRMPDLDAGFRCPLPTVAKLLLSKLPKN</sequence>
<proteinExistence type="predicted"/>
<protein>
    <submittedName>
        <fullName evidence="2">Uncharacterized protein</fullName>
    </submittedName>
</protein>
<dbReference type="EMBL" id="GBXM01000912">
    <property type="protein sequence ID" value="JAI07666.1"/>
    <property type="molecule type" value="Transcribed_RNA"/>
</dbReference>
<organism evidence="2">
    <name type="scientific">Anguilla anguilla</name>
    <name type="common">European freshwater eel</name>
    <name type="synonym">Muraena anguilla</name>
    <dbReference type="NCBI Taxonomy" id="7936"/>
    <lineage>
        <taxon>Eukaryota</taxon>
        <taxon>Metazoa</taxon>
        <taxon>Chordata</taxon>
        <taxon>Craniata</taxon>
        <taxon>Vertebrata</taxon>
        <taxon>Euteleostomi</taxon>
        <taxon>Actinopterygii</taxon>
        <taxon>Neopterygii</taxon>
        <taxon>Teleostei</taxon>
        <taxon>Anguilliformes</taxon>
        <taxon>Anguillidae</taxon>
        <taxon>Anguilla</taxon>
    </lineage>
</organism>
<feature type="compositionally biased region" description="Polar residues" evidence="1">
    <location>
        <begin position="10"/>
        <end position="20"/>
    </location>
</feature>